<keyword evidence="4" id="KW-0862">Zinc</keyword>
<dbReference type="NCBIfam" id="TIGR03964">
    <property type="entry name" value="mycofact_creat"/>
    <property type="match status" value="1"/>
</dbReference>
<dbReference type="InterPro" id="IPR024087">
    <property type="entry name" value="Creatininase-like_sf"/>
</dbReference>
<dbReference type="GO" id="GO:0016811">
    <property type="term" value="F:hydrolase activity, acting on carbon-nitrogen (but not peptide) bonds, in linear amides"/>
    <property type="evidence" value="ECO:0007669"/>
    <property type="project" value="TreeGrafter"/>
</dbReference>
<dbReference type="Proteomes" id="UP000776650">
    <property type="component" value="Unassembled WGS sequence"/>
</dbReference>
<keyword evidence="3" id="KW-0378">Hydrolase</keyword>
<dbReference type="PANTHER" id="PTHR35005:SF1">
    <property type="entry name" value="2-AMINO-5-FORMYLAMINO-6-RIBOSYLAMINOPYRIMIDIN-4(3H)-ONE 5'-MONOPHOSPHATE DEFORMYLASE"/>
    <property type="match status" value="1"/>
</dbReference>
<accession>A0A921F2Z1</accession>
<dbReference type="AlphaFoldDB" id="A0A921F2Z1"/>
<evidence type="ECO:0000256" key="2">
    <source>
        <dbReference type="ARBA" id="ARBA00022723"/>
    </source>
</evidence>
<dbReference type="GO" id="GO:0009231">
    <property type="term" value="P:riboflavin biosynthetic process"/>
    <property type="evidence" value="ECO:0007669"/>
    <property type="project" value="TreeGrafter"/>
</dbReference>
<comment type="similarity">
    <text evidence="5">Belongs to the creatininase superfamily.</text>
</comment>
<comment type="caution">
    <text evidence="6">The sequence shown here is derived from an EMBL/GenBank/DDBJ whole genome shotgun (WGS) entry which is preliminary data.</text>
</comment>
<dbReference type="InterPro" id="IPR023871">
    <property type="entry name" value="MftE"/>
</dbReference>
<dbReference type="SUPFAM" id="SSF102215">
    <property type="entry name" value="Creatininase"/>
    <property type="match status" value="1"/>
</dbReference>
<reference evidence="6" key="1">
    <citation type="journal article" date="2021" name="PeerJ">
        <title>Extensive microbial diversity within the chicken gut microbiome revealed by metagenomics and culture.</title>
        <authorList>
            <person name="Gilroy R."/>
            <person name="Ravi A."/>
            <person name="Getino M."/>
            <person name="Pursley I."/>
            <person name="Horton D.L."/>
            <person name="Alikhan N.F."/>
            <person name="Baker D."/>
            <person name="Gharbi K."/>
            <person name="Hall N."/>
            <person name="Watson M."/>
            <person name="Adriaenssens E.M."/>
            <person name="Foster-Nyarko E."/>
            <person name="Jarju S."/>
            <person name="Secka A."/>
            <person name="Antonio M."/>
            <person name="Oren A."/>
            <person name="Chaudhuri R.R."/>
            <person name="La Ragione R."/>
            <person name="Hildebrand F."/>
            <person name="Pallen M.J."/>
        </authorList>
    </citation>
    <scope>NUCLEOTIDE SEQUENCE</scope>
    <source>
        <strain evidence="6">ChiGjej1B1-18357</strain>
    </source>
</reference>
<dbReference type="GO" id="GO:0046872">
    <property type="term" value="F:metal ion binding"/>
    <property type="evidence" value="ECO:0007669"/>
    <property type="project" value="UniProtKB-KW"/>
</dbReference>
<keyword evidence="2" id="KW-0479">Metal-binding</keyword>
<evidence type="ECO:0000256" key="3">
    <source>
        <dbReference type="ARBA" id="ARBA00022801"/>
    </source>
</evidence>
<evidence type="ECO:0000256" key="4">
    <source>
        <dbReference type="ARBA" id="ARBA00022833"/>
    </source>
</evidence>
<evidence type="ECO:0000313" key="7">
    <source>
        <dbReference type="Proteomes" id="UP000776650"/>
    </source>
</evidence>
<evidence type="ECO:0000313" key="6">
    <source>
        <dbReference type="EMBL" id="HJE90460.1"/>
    </source>
</evidence>
<dbReference type="Pfam" id="PF02633">
    <property type="entry name" value="Creatininase"/>
    <property type="match status" value="1"/>
</dbReference>
<comment type="cofactor">
    <cofactor evidence="1">
        <name>Zn(2+)</name>
        <dbReference type="ChEBI" id="CHEBI:29105"/>
    </cofactor>
</comment>
<reference evidence="6" key="2">
    <citation type="submission" date="2021-09" db="EMBL/GenBank/DDBJ databases">
        <authorList>
            <person name="Gilroy R."/>
        </authorList>
    </citation>
    <scope>NUCLEOTIDE SEQUENCE</scope>
    <source>
        <strain evidence="6">ChiGjej1B1-18357</strain>
    </source>
</reference>
<evidence type="ECO:0000256" key="5">
    <source>
        <dbReference type="ARBA" id="ARBA00024029"/>
    </source>
</evidence>
<gene>
    <name evidence="6" type="primary">mftE</name>
    <name evidence="6" type="ORF">K8V11_05575</name>
</gene>
<proteinExistence type="inferred from homology"/>
<protein>
    <submittedName>
        <fullName evidence="6">Mycofactocin biosynthesis peptidyl-dipeptidase MftE</fullName>
    </submittedName>
</protein>
<dbReference type="Gene3D" id="3.40.50.10310">
    <property type="entry name" value="Creatininase"/>
    <property type="match status" value="1"/>
</dbReference>
<dbReference type="RefSeq" id="WP_303911511.1">
    <property type="nucleotide sequence ID" value="NZ_DYXM01000103.1"/>
</dbReference>
<organism evidence="6 7">
    <name type="scientific">Dietzia timorensis</name>
    <dbReference type="NCBI Taxonomy" id="499555"/>
    <lineage>
        <taxon>Bacteria</taxon>
        <taxon>Bacillati</taxon>
        <taxon>Actinomycetota</taxon>
        <taxon>Actinomycetes</taxon>
        <taxon>Mycobacteriales</taxon>
        <taxon>Dietziaceae</taxon>
        <taxon>Dietzia</taxon>
    </lineage>
</organism>
<dbReference type="PANTHER" id="PTHR35005">
    <property type="entry name" value="3-DEHYDRO-SCYLLO-INOSOSE HYDROLASE"/>
    <property type="match status" value="1"/>
</dbReference>
<sequence>MPEPAHEARRSTSVALAVLPLGATEQHGPHLPTDTDARIAREIVFSAVIHMEHAGMTAELLPTQAIGASGEHAGFAGLVSIGNEVLRSVLIEIGRSVCEWAPRLLVVNAHGGNVGALAAAVAQLRAEGRDVAWAACDTATDSADTHAGLGETSMMLAIAPDDVRMDQARPGRVAPLAEILPELRRGGVQAVSANGVLGDPTGASAERGRAMLEENARRIAEAARGWRPDSRGLLVEG</sequence>
<name>A0A921F2Z1_9ACTN</name>
<evidence type="ECO:0000256" key="1">
    <source>
        <dbReference type="ARBA" id="ARBA00001947"/>
    </source>
</evidence>
<dbReference type="InterPro" id="IPR003785">
    <property type="entry name" value="Creatininase/forma_Hydrolase"/>
</dbReference>
<dbReference type="EMBL" id="DYXM01000103">
    <property type="protein sequence ID" value="HJE90460.1"/>
    <property type="molecule type" value="Genomic_DNA"/>
</dbReference>